<dbReference type="EMBL" id="MN313663">
    <property type="protein sequence ID" value="QGA69845.1"/>
    <property type="molecule type" value="Genomic_DNA"/>
</dbReference>
<name>A0A5Q0TS88_9GEMI</name>
<evidence type="ECO:0000313" key="6">
    <source>
        <dbReference type="EMBL" id="QGA69845.1"/>
    </source>
</evidence>
<comment type="similarity">
    <text evidence="1 5">Belongs to the geminiviridae replication enhancer protein family.</text>
</comment>
<evidence type="ECO:0000256" key="5">
    <source>
        <dbReference type="RuleBase" id="RU363029"/>
    </source>
</evidence>
<comment type="function">
    <text evidence="3">Increases viral DNA accumulation. Enhances infectivity and symptom expression.</text>
</comment>
<accession>A0A5Q0TS88</accession>
<dbReference type="InterPro" id="IPR000657">
    <property type="entry name" value="Gemini_AL3"/>
</dbReference>
<dbReference type="PRINTS" id="PR00231">
    <property type="entry name" value="GEMCOATAL3"/>
</dbReference>
<dbReference type="Pfam" id="PF01407">
    <property type="entry name" value="Gemini_AL3"/>
    <property type="match status" value="1"/>
</dbReference>
<protein>
    <recommendedName>
        <fullName evidence="5">Replication enhancer</fullName>
        <shortName evidence="5">REn</shortName>
    </recommendedName>
</protein>
<evidence type="ECO:0000256" key="4">
    <source>
        <dbReference type="ARBA" id="ARBA00025955"/>
    </source>
</evidence>
<comment type="subunit">
    <text evidence="4 5">Homooligomer. Interacts with the replication-associated protein (REP). Interacts with host proliferating cell nuclear antigen (PCNA). Interacts with host retinoblastoma-related protein 1 (RBR1), and may thereby deregulate the host cell cycle. Oligomerization and interaction with PCNA are necessary for optimal replication enhancement.</text>
</comment>
<reference evidence="6" key="1">
    <citation type="journal article" date="2019" name="Plant Dis.">
        <title>African basil (Ocimum gratissimum) is a reservoir of divergent begomoviruses in Uganda.</title>
        <authorList>
            <person name="Mollel H.G."/>
            <person name="Ndunguru J."/>
            <person name="Sseruwagi P.P."/>
            <person name="Alicai T."/>
            <person name="Colvin J."/>
            <person name="Navas-Castillo J."/>
            <person name="Fiallo-Olive E."/>
        </authorList>
    </citation>
    <scope>NUCLEOTIDE SEQUENCE</scope>
    <source>
        <strain evidence="6">Uganda-UG32-2015</strain>
    </source>
</reference>
<keyword evidence="2 5" id="KW-0945">Host-virus interaction</keyword>
<evidence type="ECO:0000256" key="2">
    <source>
        <dbReference type="ARBA" id="ARBA00022581"/>
    </source>
</evidence>
<sequence length="134" mass="15712">MDSRTGENITAAQSMNGVYTSDVRNPLYFKILYHHSRPFQTGHDIVVVQVRFNHNLKKALGILKCFLNFKIFTRLQPQTSHFLRVFKYQFIKYVNQLGAISLNICIRAAEHVLYDVLEGTIEVQEDHDIKFKFY</sequence>
<evidence type="ECO:0000256" key="3">
    <source>
        <dbReference type="ARBA" id="ARBA00025603"/>
    </source>
</evidence>
<organism evidence="6">
    <name type="scientific">Ocimum yellow vein virus</name>
    <dbReference type="NCBI Taxonomy" id="2664942"/>
    <lineage>
        <taxon>Viruses</taxon>
        <taxon>Monodnaviria</taxon>
        <taxon>Shotokuvirae</taxon>
        <taxon>Cressdnaviricota</taxon>
        <taxon>Repensiviricetes</taxon>
        <taxon>Geplafuvirales</taxon>
        <taxon>Geminiviridae</taxon>
        <taxon>Begomovirus</taxon>
        <taxon>Begomovirus ocimumvenae</taxon>
    </lineage>
</organism>
<proteinExistence type="inferred from homology"/>
<evidence type="ECO:0000256" key="1">
    <source>
        <dbReference type="ARBA" id="ARBA00009424"/>
    </source>
</evidence>
<dbReference type="GO" id="GO:0016032">
    <property type="term" value="P:viral process"/>
    <property type="evidence" value="ECO:0007669"/>
    <property type="project" value="InterPro"/>
</dbReference>
<gene>
    <name evidence="6" type="primary">AC3</name>
</gene>